<accession>A5YS80</accession>
<gene>
    <name evidence="4" type="primary">gshA</name>
</gene>
<evidence type="ECO:0000256" key="4">
    <source>
        <dbReference type="HAMAP-Rule" id="MF_01609"/>
    </source>
</evidence>
<dbReference type="SUPFAM" id="SSF55931">
    <property type="entry name" value="Glutamine synthetase/guanido kinase"/>
    <property type="match status" value="1"/>
</dbReference>
<sequence>MDVGSADAFDQMGTLGIEEEFYIVNEQAQPTAGIQELVYENPPGGILEDRVDHELFQCTIEAQTPTTPDVSAAESALTAVREELVAHAADFGFRIAAAGLHPLAQWRQLAHATKPRYQSQLNRIQYPQHRNLTAGVHIHVGVDDADKATWIANELRWYLSPLLALSVNSPFWNGHDTGLQSARAKIFENLPNTGIPTEFADYNAYRKLERAMVSSGSIADRGELWFDVRPHTTHGTVEIRIPDAQSDPEITLAFVEYADALVADLAKQYEEGMRQSRIRRELLDANKWHAVRYGQDAEFFTRDGNEMISLREFVDSETDRLGLSRLPDLYARESGAAKQRRLYENQGASALAECLCLK</sequence>
<organism evidence="5">
    <name type="scientific">uncultured haloarchaeon</name>
    <dbReference type="NCBI Taxonomy" id="160804"/>
    <lineage>
        <taxon>Archaea</taxon>
        <taxon>Methanobacteriati</taxon>
        <taxon>Methanobacteriota</taxon>
        <taxon>Stenosarchaea group</taxon>
        <taxon>Halobacteria</taxon>
        <taxon>Halobacteriales</taxon>
        <taxon>Halobacteriaceae</taxon>
        <taxon>environmental samples</taxon>
    </lineage>
</organism>
<protein>
    <recommendedName>
        <fullName evidence="4">Glutamate--cysteine ligase</fullName>
        <ecNumber evidence="4">6.3.2.2</ecNumber>
    </recommendedName>
    <alternativeName>
        <fullName evidence="4">Gamma-glutamylcysteine synthetase</fullName>
        <shortName evidence="4">GCS</shortName>
        <shortName evidence="4">Gamma-GCS</shortName>
    </alternativeName>
</protein>
<proteinExistence type="inferred from homology"/>
<dbReference type="Pfam" id="PF04107">
    <property type="entry name" value="GCS2"/>
    <property type="match status" value="1"/>
</dbReference>
<dbReference type="GO" id="GO:0005524">
    <property type="term" value="F:ATP binding"/>
    <property type="evidence" value="ECO:0007669"/>
    <property type="project" value="UniProtKB-KW"/>
</dbReference>
<name>A5YS80_9EURY</name>
<dbReference type="InterPro" id="IPR014746">
    <property type="entry name" value="Gln_synth/guanido_kin_cat_dom"/>
</dbReference>
<evidence type="ECO:0000256" key="3">
    <source>
        <dbReference type="ARBA" id="ARBA00022840"/>
    </source>
</evidence>
<dbReference type="InterPro" id="IPR006336">
    <property type="entry name" value="GCS2"/>
</dbReference>
<evidence type="ECO:0000256" key="2">
    <source>
        <dbReference type="ARBA" id="ARBA00022741"/>
    </source>
</evidence>
<dbReference type="NCBIfam" id="NF010045">
    <property type="entry name" value="PRK13518.1"/>
    <property type="match status" value="1"/>
</dbReference>
<evidence type="ECO:0000256" key="1">
    <source>
        <dbReference type="ARBA" id="ARBA00022598"/>
    </source>
</evidence>
<dbReference type="EC" id="6.3.2.2" evidence="4"/>
<dbReference type="HAMAP" id="MF_01609">
    <property type="entry name" value="Glu_cys_ligase_2"/>
    <property type="match status" value="1"/>
</dbReference>
<dbReference type="NCBIfam" id="TIGR02050">
    <property type="entry name" value="gshA_cyan_rel"/>
    <property type="match status" value="1"/>
</dbReference>
<evidence type="ECO:0000313" key="5">
    <source>
        <dbReference type="EMBL" id="ABQ75837.1"/>
    </source>
</evidence>
<dbReference type="AlphaFoldDB" id="A5YS80"/>
<dbReference type="PANTHER" id="PTHR36510:SF1">
    <property type="entry name" value="GLUTAMATE--CYSTEINE LIGASE 2-RELATED"/>
    <property type="match status" value="1"/>
</dbReference>
<comment type="function">
    <text evidence="4">Catalyzes the synthesis of gamma-glutamylcysteine (gamma-GC), the main low-molecular-weight thiol compound instead of glutathione in halophilic archaea.</text>
</comment>
<keyword evidence="1 4" id="KW-0436">Ligase</keyword>
<reference evidence="5" key="1">
    <citation type="journal article" date="2007" name="ISME J.">
        <title>Genomic plasticity in prokaryotes: the case of the square haloarchaeon.</title>
        <authorList>
            <person name="Cuadros-Orellana S."/>
            <person name="Martin-Cuadrado A.B."/>
            <person name="Legault B."/>
            <person name="D'Auria G."/>
            <person name="Zhaxybayeva O."/>
            <person name="Papke R.T."/>
            <person name="Rodriguez-Valera F."/>
        </authorList>
    </citation>
    <scope>NUCLEOTIDE SEQUENCE</scope>
</reference>
<comment type="catalytic activity">
    <reaction evidence="4">
        <text>L-cysteine + L-glutamate + ATP = gamma-L-glutamyl-L-cysteine + ADP + phosphate + H(+)</text>
        <dbReference type="Rhea" id="RHEA:13285"/>
        <dbReference type="ChEBI" id="CHEBI:15378"/>
        <dbReference type="ChEBI" id="CHEBI:29985"/>
        <dbReference type="ChEBI" id="CHEBI:30616"/>
        <dbReference type="ChEBI" id="CHEBI:35235"/>
        <dbReference type="ChEBI" id="CHEBI:43474"/>
        <dbReference type="ChEBI" id="CHEBI:58173"/>
        <dbReference type="ChEBI" id="CHEBI:456216"/>
        <dbReference type="EC" id="6.3.2.2"/>
    </reaction>
</comment>
<dbReference type="EMBL" id="EF583985">
    <property type="protein sequence ID" value="ABQ75837.1"/>
    <property type="molecule type" value="Genomic_DNA"/>
</dbReference>
<dbReference type="Gene3D" id="3.30.590.20">
    <property type="match status" value="1"/>
</dbReference>
<comment type="similarity">
    <text evidence="4">Belongs to the glutamate--cysteine ligase type 2 family. YbdK subfamily.</text>
</comment>
<keyword evidence="2 4" id="KW-0547">Nucleotide-binding</keyword>
<dbReference type="InterPro" id="IPR050141">
    <property type="entry name" value="GCL_type2/YbdK_subfam"/>
</dbReference>
<dbReference type="InterPro" id="IPR011793">
    <property type="entry name" value="YbdK"/>
</dbReference>
<dbReference type="PANTHER" id="PTHR36510">
    <property type="entry name" value="GLUTAMATE--CYSTEINE LIGASE 2-RELATED"/>
    <property type="match status" value="1"/>
</dbReference>
<keyword evidence="3 4" id="KW-0067">ATP-binding</keyword>
<dbReference type="GO" id="GO:0004357">
    <property type="term" value="F:glutamate-cysteine ligase activity"/>
    <property type="evidence" value="ECO:0007669"/>
    <property type="project" value="UniProtKB-UniRule"/>
</dbReference>
<dbReference type="GO" id="GO:0042398">
    <property type="term" value="P:modified amino acid biosynthetic process"/>
    <property type="evidence" value="ECO:0007669"/>
    <property type="project" value="InterPro"/>
</dbReference>